<keyword evidence="4" id="KW-1185">Reference proteome</keyword>
<sequence>MPDKQRQIVLCFDGTGNTFQADGTDTNVLKICRMLVRTDDQCKISLFPLGTLMLTTCTGIGTDITPGSLASTTIQKRGKIGNSKALNLALGKSFDRHVLGGYRFLMRHYCEGTRIFIFGFSRGAYTARFLNEMLDYVGLLGPDNEEVLPFVWDAFAGWKLSKNNEREEKRKAFSVMKACRETLSRPMPRVHFLGMFDAVNSVADFEVNIDTMPATKIVRHAVSIDERRTKFRPVLLRQLTGDQPDTRKPRRLKHHLPDISHKTQKSKEDGDALKVDIPQIHICNDAAPGSDIPGKPTESAPSKCQDVRSDNDDDDDGMQDAEEIWFPGGHADVGGGWNLGADEDWPLSHAPLVWMVQEALRAGLLLDPDKMKQFECNEGYDSDNVGGSEKSPAQKNFLNALHLGATKGVIHDLLEYGDVLPFTSVLSWRLMEYLPLRRMELQPDGKWKDVMWPPPRGEPRHIPWNAKLHVSAIKRMKSDPSYRPANLTWGWSKEADTAITDTGDGPWMVHEYEGDPVRETYIMDRDKLRQYTNNKVNGS</sequence>
<dbReference type="EMBL" id="MVGC01000225">
    <property type="protein sequence ID" value="RJE21479.1"/>
    <property type="molecule type" value="Genomic_DNA"/>
</dbReference>
<organism evidence="3 4">
    <name type="scientific">Aspergillus sclerotialis</name>
    <dbReference type="NCBI Taxonomy" id="2070753"/>
    <lineage>
        <taxon>Eukaryota</taxon>
        <taxon>Fungi</taxon>
        <taxon>Dikarya</taxon>
        <taxon>Ascomycota</taxon>
        <taxon>Pezizomycotina</taxon>
        <taxon>Eurotiomycetes</taxon>
        <taxon>Eurotiomycetidae</taxon>
        <taxon>Eurotiales</taxon>
        <taxon>Aspergillaceae</taxon>
        <taxon>Aspergillus</taxon>
        <taxon>Aspergillus subgen. Polypaecilum</taxon>
    </lineage>
</organism>
<dbReference type="PANTHER" id="PTHR33840">
    <property type="match status" value="1"/>
</dbReference>
<feature type="compositionally biased region" description="Basic and acidic residues" evidence="1">
    <location>
        <begin position="255"/>
        <end position="272"/>
    </location>
</feature>
<dbReference type="AlphaFoldDB" id="A0A3A2ZEA5"/>
<feature type="domain" description="T6SS Phospholipase effector Tle1-like catalytic" evidence="2">
    <location>
        <begin position="6"/>
        <end position="358"/>
    </location>
</feature>
<reference evidence="4" key="1">
    <citation type="submission" date="2017-02" db="EMBL/GenBank/DDBJ databases">
        <authorList>
            <person name="Tafer H."/>
            <person name="Lopandic K."/>
        </authorList>
    </citation>
    <scope>NUCLEOTIDE SEQUENCE [LARGE SCALE GENOMIC DNA]</scope>
    <source>
        <strain evidence="4">CBS 366.77</strain>
    </source>
</reference>
<dbReference type="PANTHER" id="PTHR33840:SF2">
    <property type="entry name" value="TLE1 PHOSPHOLIPASE DOMAIN-CONTAINING PROTEIN"/>
    <property type="match status" value="1"/>
</dbReference>
<dbReference type="STRING" id="2070753.A0A3A2ZEA5"/>
<proteinExistence type="predicted"/>
<gene>
    <name evidence="3" type="ORF">PHISCL_06174</name>
</gene>
<evidence type="ECO:0000313" key="3">
    <source>
        <dbReference type="EMBL" id="RJE21479.1"/>
    </source>
</evidence>
<evidence type="ECO:0000259" key="2">
    <source>
        <dbReference type="Pfam" id="PF09994"/>
    </source>
</evidence>
<evidence type="ECO:0000313" key="4">
    <source>
        <dbReference type="Proteomes" id="UP000266188"/>
    </source>
</evidence>
<dbReference type="Proteomes" id="UP000266188">
    <property type="component" value="Unassembled WGS sequence"/>
</dbReference>
<comment type="caution">
    <text evidence="3">The sequence shown here is derived from an EMBL/GenBank/DDBJ whole genome shotgun (WGS) entry which is preliminary data.</text>
</comment>
<name>A0A3A2ZEA5_9EURO</name>
<protein>
    <recommendedName>
        <fullName evidence="2">T6SS Phospholipase effector Tle1-like catalytic domain-containing protein</fullName>
    </recommendedName>
</protein>
<feature type="region of interest" description="Disordered" evidence="1">
    <location>
        <begin position="284"/>
        <end position="319"/>
    </location>
</feature>
<dbReference type="InterPro" id="IPR018712">
    <property type="entry name" value="Tle1-like_cat"/>
</dbReference>
<evidence type="ECO:0000256" key="1">
    <source>
        <dbReference type="SAM" id="MobiDB-lite"/>
    </source>
</evidence>
<accession>A0A3A2ZEA5</accession>
<dbReference type="Pfam" id="PF09994">
    <property type="entry name" value="T6SS_Tle1-like_cat"/>
    <property type="match status" value="1"/>
</dbReference>
<dbReference type="OrthoDB" id="3162439at2759"/>
<feature type="region of interest" description="Disordered" evidence="1">
    <location>
        <begin position="235"/>
        <end position="272"/>
    </location>
</feature>